<gene>
    <name evidence="14" type="primary">LOC113205716</name>
</gene>
<feature type="transmembrane region" description="Helical" evidence="12">
    <location>
        <begin position="645"/>
        <end position="666"/>
    </location>
</feature>
<dbReference type="OrthoDB" id="6429739at2759"/>
<feature type="compositionally biased region" description="Low complexity" evidence="11">
    <location>
        <begin position="78"/>
        <end position="98"/>
    </location>
</feature>
<evidence type="ECO:0000256" key="7">
    <source>
        <dbReference type="ARBA" id="ARBA00022989"/>
    </source>
</evidence>
<evidence type="ECO:0000313" key="14">
    <source>
        <dbReference type="RefSeq" id="XP_052121203.1"/>
    </source>
</evidence>
<dbReference type="InterPro" id="IPR004878">
    <property type="entry name" value="Otopetrin"/>
</dbReference>
<evidence type="ECO:0000256" key="4">
    <source>
        <dbReference type="ARBA" id="ARBA00022475"/>
    </source>
</evidence>
<keyword evidence="6" id="KW-0375">Hydrogen ion transport</keyword>
<feature type="compositionally biased region" description="Low complexity" evidence="11">
    <location>
        <begin position="133"/>
        <end position="150"/>
    </location>
</feature>
<proteinExistence type="inferred from homology"/>
<protein>
    <submittedName>
        <fullName evidence="14">Proton channel OtopLc-like</fullName>
    </submittedName>
</protein>
<organism evidence="13 14">
    <name type="scientific">Frankliniella occidentalis</name>
    <name type="common">Western flower thrips</name>
    <name type="synonym">Euthrips occidentalis</name>
    <dbReference type="NCBI Taxonomy" id="133901"/>
    <lineage>
        <taxon>Eukaryota</taxon>
        <taxon>Metazoa</taxon>
        <taxon>Ecdysozoa</taxon>
        <taxon>Arthropoda</taxon>
        <taxon>Hexapoda</taxon>
        <taxon>Insecta</taxon>
        <taxon>Pterygota</taxon>
        <taxon>Neoptera</taxon>
        <taxon>Paraneoptera</taxon>
        <taxon>Thysanoptera</taxon>
        <taxon>Terebrantia</taxon>
        <taxon>Thripoidea</taxon>
        <taxon>Thripidae</taxon>
        <taxon>Frankliniella</taxon>
    </lineage>
</organism>
<evidence type="ECO:0000256" key="12">
    <source>
        <dbReference type="SAM" id="Phobius"/>
    </source>
</evidence>
<feature type="region of interest" description="Disordered" evidence="11">
    <location>
        <begin position="166"/>
        <end position="188"/>
    </location>
</feature>
<keyword evidence="5 12" id="KW-0812">Transmembrane</keyword>
<dbReference type="Proteomes" id="UP000504606">
    <property type="component" value="Unplaced"/>
</dbReference>
<evidence type="ECO:0000256" key="5">
    <source>
        <dbReference type="ARBA" id="ARBA00022692"/>
    </source>
</evidence>
<keyword evidence="3" id="KW-0813">Transport</keyword>
<accession>A0A9C6WYF2</accession>
<comment type="subcellular location">
    <subcellularLocation>
        <location evidence="1">Cell membrane</location>
        <topology evidence="1">Multi-pass membrane protein</topology>
    </subcellularLocation>
</comment>
<dbReference type="PANTHER" id="PTHR21522:SF58">
    <property type="entry name" value="AGAP000074-PA"/>
    <property type="match status" value="1"/>
</dbReference>
<feature type="transmembrane region" description="Helical" evidence="12">
    <location>
        <begin position="612"/>
        <end position="633"/>
    </location>
</feature>
<evidence type="ECO:0000256" key="1">
    <source>
        <dbReference type="ARBA" id="ARBA00004651"/>
    </source>
</evidence>
<feature type="transmembrane region" description="Helical" evidence="12">
    <location>
        <begin position="687"/>
        <end position="707"/>
    </location>
</feature>
<name>A0A9C6WYF2_FRAOC</name>
<evidence type="ECO:0000256" key="8">
    <source>
        <dbReference type="ARBA" id="ARBA00023065"/>
    </source>
</evidence>
<reference evidence="14" key="1">
    <citation type="submission" date="2025-08" db="UniProtKB">
        <authorList>
            <consortium name="RefSeq"/>
        </authorList>
    </citation>
    <scope>IDENTIFICATION</scope>
    <source>
        <tissue evidence="14">Whole organism</tissue>
    </source>
</reference>
<comment type="similarity">
    <text evidence="2">Belongs to the otopetrin family.</text>
</comment>
<feature type="transmembrane region" description="Helical" evidence="12">
    <location>
        <begin position="196"/>
        <end position="221"/>
    </location>
</feature>
<dbReference type="GO" id="GO:0015252">
    <property type="term" value="F:proton channel activity"/>
    <property type="evidence" value="ECO:0007669"/>
    <property type="project" value="InterPro"/>
</dbReference>
<keyword evidence="4" id="KW-1003">Cell membrane</keyword>
<feature type="compositionally biased region" description="Basic and acidic residues" evidence="11">
    <location>
        <begin position="1"/>
        <end position="43"/>
    </location>
</feature>
<feature type="transmembrane region" description="Helical" evidence="12">
    <location>
        <begin position="367"/>
        <end position="386"/>
    </location>
</feature>
<evidence type="ECO:0000256" key="9">
    <source>
        <dbReference type="ARBA" id="ARBA00023136"/>
    </source>
</evidence>
<keyword evidence="9 12" id="KW-0472">Membrane</keyword>
<feature type="transmembrane region" description="Helical" evidence="12">
    <location>
        <begin position="786"/>
        <end position="806"/>
    </location>
</feature>
<dbReference type="GeneID" id="113205716"/>
<dbReference type="Pfam" id="PF03189">
    <property type="entry name" value="Otopetrin"/>
    <property type="match status" value="1"/>
</dbReference>
<dbReference type="GO" id="GO:0005886">
    <property type="term" value="C:plasma membrane"/>
    <property type="evidence" value="ECO:0007669"/>
    <property type="project" value="UniProtKB-SubCell"/>
</dbReference>
<evidence type="ECO:0000256" key="10">
    <source>
        <dbReference type="ARBA" id="ARBA00023303"/>
    </source>
</evidence>
<dbReference type="AlphaFoldDB" id="A0A9C6WYF2"/>
<feature type="transmembrane region" description="Helical" evidence="12">
    <location>
        <begin position="227"/>
        <end position="249"/>
    </location>
</feature>
<feature type="region of interest" description="Disordered" evidence="11">
    <location>
        <begin position="271"/>
        <end position="302"/>
    </location>
</feature>
<evidence type="ECO:0000256" key="3">
    <source>
        <dbReference type="ARBA" id="ARBA00022448"/>
    </source>
</evidence>
<feature type="region of interest" description="Disordered" evidence="11">
    <location>
        <begin position="131"/>
        <end position="150"/>
    </location>
</feature>
<keyword evidence="10" id="KW-0407">Ion channel</keyword>
<feature type="transmembrane region" description="Helical" evidence="12">
    <location>
        <begin position="324"/>
        <end position="347"/>
    </location>
</feature>
<feature type="compositionally biased region" description="Low complexity" evidence="11">
    <location>
        <begin position="566"/>
        <end position="582"/>
    </location>
</feature>
<keyword evidence="7 12" id="KW-1133">Transmembrane helix</keyword>
<feature type="transmembrane region" description="Helical" evidence="12">
    <location>
        <begin position="398"/>
        <end position="420"/>
    </location>
</feature>
<feature type="transmembrane region" description="Helical" evidence="12">
    <location>
        <begin position="521"/>
        <end position="541"/>
    </location>
</feature>
<evidence type="ECO:0000313" key="13">
    <source>
        <dbReference type="Proteomes" id="UP000504606"/>
    </source>
</evidence>
<feature type="region of interest" description="Disordered" evidence="11">
    <location>
        <begin position="1"/>
        <end position="120"/>
    </location>
</feature>
<dbReference type="KEGG" id="foc:113205716"/>
<dbReference type="PANTHER" id="PTHR21522">
    <property type="entry name" value="PROTON CHANNEL OTOP"/>
    <property type="match status" value="1"/>
</dbReference>
<evidence type="ECO:0000256" key="2">
    <source>
        <dbReference type="ARBA" id="ARBA00006513"/>
    </source>
</evidence>
<feature type="transmembrane region" description="Helical" evidence="12">
    <location>
        <begin position="755"/>
        <end position="774"/>
    </location>
</feature>
<evidence type="ECO:0000256" key="11">
    <source>
        <dbReference type="SAM" id="MobiDB-lite"/>
    </source>
</evidence>
<keyword evidence="8" id="KW-0406">Ion transport</keyword>
<dbReference type="RefSeq" id="XP_052121203.1">
    <property type="nucleotide sequence ID" value="XM_052265243.1"/>
</dbReference>
<sequence length="828" mass="89990">MRDRPGHRALRGLDRDRIESFRDLKDLKEHFPRRLRDPWRDTKFSLLAGASSEPPSPDPGPQASGQDDPPLTPPAPPTHHAGPSTPTSAAPAAATTPALRDAPQGGVLHGGGGLQRAAAAATPDDLMQVLERSSGSTSSGTSDLSGLLLSPRSGLTRRSVSERVLIPEDDAHAGTPSPPAPPSSEREKRAMLRRNLTQILSCVYAVFIVTLGVVVYISSLVAGKSPILAEAFSLYLVGLGLLYLVFLYTDIRRYLNRLKARQAFLLSPPPNVTAESKAPRPAVPPGPAGPGSQPHRPSLPRPRPPLRPVPHDYCFSDASHAASFYLKVGAAGFCFGHLVHSSLLLAYQAMFLIQDPDEFSKCASPATLVLDILYPVYSFLQLFFIFKYSNVIINRCEELARFALMHCLASSLCFWVWTILRETMDSLAHYDHQDAPHEHLEQPEDVLLDYDTDYPAAPLAAPLGSTHAPTAGTGPVAMPLTTYHKRGALDLVKFMNASSLGSSECRASTQLSTVLDSLSPYLYPFTIEYSILVVGVLFVIWQNIGNCSNAVEEAAEADGKVSSAASTSSASSTASSRGSTASLCRPPPMSPQSGFVSNVVLHADCHSANKGLFAGLIVLVGAAISIILFLLAMADSEYMEVGLTVNSVTELTLLALMTVAVMAAYCRLAKLDVVRRSSASVSLLDHLLLFLCIPAFFLYAIFSIVPALEQRSYLSITTILLQVTQVLVQTPFIMDGMRRCSNCVKLRLQKPGRELVTFLIVCNVALWITDTFEIKSVDARDHRADYYGRVLWTMISHATVPLTMLYRFHSSGCLVHIWKSAYEADRLH</sequence>
<feature type="region of interest" description="Disordered" evidence="11">
    <location>
        <begin position="566"/>
        <end position="586"/>
    </location>
</feature>
<evidence type="ECO:0000256" key="6">
    <source>
        <dbReference type="ARBA" id="ARBA00022781"/>
    </source>
</evidence>
<keyword evidence="13" id="KW-1185">Reference proteome</keyword>
<feature type="transmembrane region" description="Helical" evidence="12">
    <location>
        <begin position="713"/>
        <end position="734"/>
    </location>
</feature>